<reference evidence="1" key="1">
    <citation type="submission" date="2019-11" db="EMBL/GenBank/DDBJ databases">
        <title>Genome-resolved metagenomics to study the prevalence of co-infection and intraspecific heterogeneity among plant pathogen metapopulations.</title>
        <authorList>
            <person name="Newberry E."/>
            <person name="Bhandari R."/>
            <person name="Kemble J."/>
            <person name="Sikora E."/>
            <person name="Potnis N."/>
        </authorList>
    </citation>
    <scope>NUCLEOTIDE SEQUENCE</scope>
    <source>
        <strain evidence="1">Xe_Pep_Tuscaloosa_18b</strain>
    </source>
</reference>
<gene>
    <name evidence="1" type="ORF">G3W62_13705</name>
</gene>
<dbReference type="EMBL" id="JAAGYV010000094">
    <property type="protein sequence ID" value="NEK73824.1"/>
    <property type="molecule type" value="Genomic_DNA"/>
</dbReference>
<accession>A0A6B3KGP3</accession>
<dbReference type="RefSeq" id="WP_039431467.1">
    <property type="nucleotide sequence ID" value="NZ_CP170255.1"/>
</dbReference>
<name>A0A6B3KGP3_XANEU</name>
<evidence type="ECO:0000313" key="1">
    <source>
        <dbReference type="EMBL" id="NEK73824.1"/>
    </source>
</evidence>
<proteinExistence type="predicted"/>
<protein>
    <submittedName>
        <fullName evidence="1">Uncharacterized protein</fullName>
    </submittedName>
</protein>
<dbReference type="AlphaFoldDB" id="A0A6B3KGP3"/>
<organism evidence="1">
    <name type="scientific">Xanthomonas euvesicatoria</name>
    <dbReference type="NCBI Taxonomy" id="456327"/>
    <lineage>
        <taxon>Bacteria</taxon>
        <taxon>Pseudomonadati</taxon>
        <taxon>Pseudomonadota</taxon>
        <taxon>Gammaproteobacteria</taxon>
        <taxon>Lysobacterales</taxon>
        <taxon>Lysobacteraceae</taxon>
        <taxon>Xanthomonas</taxon>
    </lineage>
</organism>
<sequence length="81" mass="9402">MHDDDMQEQSFQRYRCHMRTRSGMFTQYDGYVDVASASDDPHELHRAAVAELRRTAFPDYSASMWQLEKAEPISGVEMRAS</sequence>
<comment type="caution">
    <text evidence="1">The sequence shown here is derived from an EMBL/GenBank/DDBJ whole genome shotgun (WGS) entry which is preliminary data.</text>
</comment>